<name>A0A194S0X9_RHOGW</name>
<accession>A0A194S0X9</accession>
<protein>
    <recommendedName>
        <fullName evidence="3">F-box domain-containing protein</fullName>
    </recommendedName>
</protein>
<evidence type="ECO:0000313" key="2">
    <source>
        <dbReference type="Proteomes" id="UP000053890"/>
    </source>
</evidence>
<dbReference type="RefSeq" id="XP_018270238.1">
    <property type="nucleotide sequence ID" value="XM_018419006.1"/>
</dbReference>
<sequence length="332" mass="37494">MAFWVGKHLETYPHLFKHVESMSVSLSYLSIARADDESQDVVASCPRLSRLELRVDRQAGSYLQALQDKTDLTKLVEVVIQTVDMSWQSWHHYATFDRLVSANLVFAFVRACPNVRRFAYIGHQEIVNETADVPRGRRIKLDELTLDIKDTKLDSETGRRSSSIRSRFLLQFDLGRLVTFKAHVNLRDGDNLAALDRMVNLETLRLVDDHGLDVAALDALGARLVRLVKLRDVDLSAAPEVECPTSPAVLKAVERLFKALPATVERLSLSVPLPEPLAEALLEGSPGLEHFLSHVYDPLDVRPEASEMHWRRTVYVSGDEMEQLDVEDNESL</sequence>
<keyword evidence="2" id="KW-1185">Reference proteome</keyword>
<proteinExistence type="predicted"/>
<evidence type="ECO:0000313" key="1">
    <source>
        <dbReference type="EMBL" id="KPV74189.1"/>
    </source>
</evidence>
<evidence type="ECO:0008006" key="3">
    <source>
        <dbReference type="Google" id="ProtNLM"/>
    </source>
</evidence>
<dbReference type="AlphaFoldDB" id="A0A194S0X9"/>
<gene>
    <name evidence="1" type="ORF">RHOBADRAFT_66549</name>
</gene>
<dbReference type="GeneID" id="28979453"/>
<dbReference type="EMBL" id="KQ474080">
    <property type="protein sequence ID" value="KPV74189.1"/>
    <property type="molecule type" value="Genomic_DNA"/>
</dbReference>
<dbReference type="Proteomes" id="UP000053890">
    <property type="component" value="Unassembled WGS sequence"/>
</dbReference>
<reference evidence="1 2" key="1">
    <citation type="journal article" date="2015" name="Front. Microbiol.">
        <title>Genome sequence of the plant growth promoting endophytic yeast Rhodotorula graminis WP1.</title>
        <authorList>
            <person name="Firrincieli A."/>
            <person name="Otillar R."/>
            <person name="Salamov A."/>
            <person name="Schmutz J."/>
            <person name="Khan Z."/>
            <person name="Redman R.S."/>
            <person name="Fleck N.D."/>
            <person name="Lindquist E."/>
            <person name="Grigoriev I.V."/>
            <person name="Doty S.L."/>
        </authorList>
    </citation>
    <scope>NUCLEOTIDE SEQUENCE [LARGE SCALE GENOMIC DNA]</scope>
    <source>
        <strain evidence="1 2">WP1</strain>
    </source>
</reference>
<organism evidence="1 2">
    <name type="scientific">Rhodotorula graminis (strain WP1)</name>
    <dbReference type="NCBI Taxonomy" id="578459"/>
    <lineage>
        <taxon>Eukaryota</taxon>
        <taxon>Fungi</taxon>
        <taxon>Dikarya</taxon>
        <taxon>Basidiomycota</taxon>
        <taxon>Pucciniomycotina</taxon>
        <taxon>Microbotryomycetes</taxon>
        <taxon>Sporidiobolales</taxon>
        <taxon>Sporidiobolaceae</taxon>
        <taxon>Rhodotorula</taxon>
    </lineage>
</organism>